<feature type="domain" description="mRNA decay factor PAT1" evidence="8">
    <location>
        <begin position="84"/>
        <end position="368"/>
    </location>
</feature>
<comment type="similarity">
    <text evidence="3">Belongs to the PAT1 family.</text>
</comment>
<sequence length="885" mass="96180">MSFSTGSAANTRQHHASSSPQNFDDAVRHHPVSYKDLKGRGLGFDDDDDDDEFDPVARQASDSHLPDVLRDFQRHALQTSNNPSANANANANANKLSAADRLMAQFGSMSVDEHQAASNSTPTRSIQHHQQQERQPSGFPAEFTGSGALRSGQLPEGAMSLEELEAQLLGTAPGAISGSQQRPLPDLDQSASSSSPLIGTPQAPPQPPMATTAPRPSSLQAWTLPRPQWMPGFRCRRPRRRACRSSSQQQQPQQEQMMMGMPMGMASMMGGIGGAAAGLPAHLLADMSPEDMAMAMVENSEQQLRAIRKARREARMRENARFNGIMSQREKDLTARIQIGQLVTADPMVDDYYFQVLTKTRAAAAKEAADAEAAAAAAGEDADNAGDSSLMSRTSADNNNNNNNNNGNMGVRQDRRRHQQGNNNTQGNRPLLLRKAIREGSLQDQIDRIVDHAKKKTRNTQISLDGALGKISLKTTKNPRQQLNLASPDNPASAPKAKTISPTSAAPATPLLHGRAARRLAHKVTEELFDLVLACEALHLSRPTPDSKRTVIVTEDGDERMLTMEEELGVWEQELMTALDKLWGRLQQFEAGDVHPVVQMLSMSKGKKLWPRLVNMLSTPHVTKVLLDMFGRAQQLDVVRQASIPALFAAPQLFPGLSSSRPSMDALLAFVGDVEDFMHYVLPSLVTFISDAPWPMVASSLEAVLDRNDMVRLGSSKVGLALLTMLVSRAEILSQSNQAPGWPELYLRVFNELQGHYLAFFPVSAMANLPDALSLDKLPSVLVPPVLPPPSQGGPTAADLLDFYLTDDAHVWQFLASLAVAATVEQQTMLVTEVRERILANVVAGQVVGGEGEVTAADKAERAVYNVNLFLHALGLDASQIQTAM</sequence>
<dbReference type="OrthoDB" id="74835at2759"/>
<feature type="domain" description="mRNA decay factor PAT1" evidence="8">
    <location>
        <begin position="442"/>
        <end position="765"/>
    </location>
</feature>
<dbReference type="GO" id="GO:0000290">
    <property type="term" value="P:deadenylation-dependent decapping of nuclear-transcribed mRNA"/>
    <property type="evidence" value="ECO:0007669"/>
    <property type="project" value="InterPro"/>
</dbReference>
<feature type="compositionally biased region" description="Basic residues" evidence="7">
    <location>
        <begin position="234"/>
        <end position="243"/>
    </location>
</feature>
<organism evidence="9 10">
    <name type="scientific">Catenaria anguillulae PL171</name>
    <dbReference type="NCBI Taxonomy" id="765915"/>
    <lineage>
        <taxon>Eukaryota</taxon>
        <taxon>Fungi</taxon>
        <taxon>Fungi incertae sedis</taxon>
        <taxon>Blastocladiomycota</taxon>
        <taxon>Blastocladiomycetes</taxon>
        <taxon>Blastocladiales</taxon>
        <taxon>Catenariaceae</taxon>
        <taxon>Catenaria</taxon>
    </lineage>
</organism>
<dbReference type="EMBL" id="MCFL01000122">
    <property type="protein sequence ID" value="ORZ29877.1"/>
    <property type="molecule type" value="Genomic_DNA"/>
</dbReference>
<keyword evidence="4" id="KW-0963">Cytoplasm</keyword>
<dbReference type="PANTHER" id="PTHR21551">
    <property type="entry name" value="TOPOISOMERASE II-ASSOCIATED PROTEIN PAT1"/>
    <property type="match status" value="1"/>
</dbReference>
<feature type="region of interest" description="Disordered" evidence="7">
    <location>
        <begin position="110"/>
        <end position="153"/>
    </location>
</feature>
<keyword evidence="6" id="KW-0539">Nucleus</keyword>
<feature type="region of interest" description="Disordered" evidence="7">
    <location>
        <begin position="475"/>
        <end position="508"/>
    </location>
</feature>
<dbReference type="GO" id="GO:0016853">
    <property type="term" value="F:isomerase activity"/>
    <property type="evidence" value="ECO:0007669"/>
    <property type="project" value="UniProtKB-KW"/>
</dbReference>
<dbReference type="Pfam" id="PF09770">
    <property type="entry name" value="PAT1"/>
    <property type="match status" value="3"/>
</dbReference>
<evidence type="ECO:0000259" key="8">
    <source>
        <dbReference type="Pfam" id="PF09770"/>
    </source>
</evidence>
<feature type="compositionally biased region" description="Polar residues" evidence="7">
    <location>
        <begin position="116"/>
        <end position="135"/>
    </location>
</feature>
<feature type="compositionally biased region" description="Basic and acidic residues" evidence="7">
    <location>
        <begin position="25"/>
        <end position="39"/>
    </location>
</feature>
<evidence type="ECO:0000256" key="4">
    <source>
        <dbReference type="ARBA" id="ARBA00022490"/>
    </source>
</evidence>
<feature type="region of interest" description="Disordered" evidence="7">
    <location>
        <begin position="1"/>
        <end position="65"/>
    </location>
</feature>
<feature type="compositionally biased region" description="Low complexity" evidence="7">
    <location>
        <begin position="398"/>
        <end position="408"/>
    </location>
</feature>
<dbReference type="GO" id="GO:0003723">
    <property type="term" value="F:RNA binding"/>
    <property type="evidence" value="ECO:0007669"/>
    <property type="project" value="UniProtKB-KW"/>
</dbReference>
<evidence type="ECO:0000256" key="2">
    <source>
        <dbReference type="ARBA" id="ARBA00004201"/>
    </source>
</evidence>
<dbReference type="GO" id="GO:0000932">
    <property type="term" value="C:P-body"/>
    <property type="evidence" value="ECO:0007669"/>
    <property type="project" value="UniProtKB-SubCell"/>
</dbReference>
<dbReference type="STRING" id="765915.A0A1Y2H5L3"/>
<evidence type="ECO:0000256" key="5">
    <source>
        <dbReference type="ARBA" id="ARBA00022884"/>
    </source>
</evidence>
<dbReference type="InterPro" id="IPR019167">
    <property type="entry name" value="PAT1_dom"/>
</dbReference>
<dbReference type="GO" id="GO:0005634">
    <property type="term" value="C:nucleus"/>
    <property type="evidence" value="ECO:0007669"/>
    <property type="project" value="UniProtKB-SubCell"/>
</dbReference>
<evidence type="ECO:0000313" key="9">
    <source>
        <dbReference type="EMBL" id="ORZ29877.1"/>
    </source>
</evidence>
<feature type="compositionally biased region" description="Low complexity" evidence="7">
    <location>
        <begin position="244"/>
        <end position="256"/>
    </location>
</feature>
<evidence type="ECO:0000313" key="10">
    <source>
        <dbReference type="Proteomes" id="UP000193411"/>
    </source>
</evidence>
<comment type="caution">
    <text evidence="9">The sequence shown here is derived from an EMBL/GenBank/DDBJ whole genome shotgun (WGS) entry which is preliminary data.</text>
</comment>
<accession>A0A1Y2H5L3</accession>
<gene>
    <name evidence="9" type="ORF">BCR44DRAFT_1447449</name>
</gene>
<keyword evidence="9" id="KW-0413">Isomerase</keyword>
<feature type="domain" description="mRNA decay factor PAT1" evidence="8">
    <location>
        <begin position="806"/>
        <end position="878"/>
    </location>
</feature>
<feature type="compositionally biased region" description="Polar residues" evidence="7">
    <location>
        <begin position="475"/>
        <end position="487"/>
    </location>
</feature>
<evidence type="ECO:0000256" key="1">
    <source>
        <dbReference type="ARBA" id="ARBA00004123"/>
    </source>
</evidence>
<feature type="region of interest" description="Disordered" evidence="7">
    <location>
        <begin position="174"/>
        <end position="256"/>
    </location>
</feature>
<dbReference type="Proteomes" id="UP000193411">
    <property type="component" value="Unassembled WGS sequence"/>
</dbReference>
<dbReference type="AlphaFoldDB" id="A0A1Y2H5L3"/>
<evidence type="ECO:0000256" key="3">
    <source>
        <dbReference type="ARBA" id="ARBA00009138"/>
    </source>
</evidence>
<evidence type="ECO:0000256" key="6">
    <source>
        <dbReference type="ARBA" id="ARBA00023242"/>
    </source>
</evidence>
<proteinExistence type="inferred from homology"/>
<dbReference type="InterPro" id="IPR039900">
    <property type="entry name" value="Pat1-like"/>
</dbReference>
<keyword evidence="5" id="KW-0694">RNA-binding</keyword>
<keyword evidence="10" id="KW-1185">Reference proteome</keyword>
<feature type="compositionally biased region" description="Polar residues" evidence="7">
    <location>
        <begin position="386"/>
        <end position="397"/>
    </location>
</feature>
<protein>
    <submittedName>
        <fullName evidence="9">Topoisomerase II-associated protein PAT1</fullName>
    </submittedName>
</protein>
<evidence type="ECO:0000256" key="7">
    <source>
        <dbReference type="SAM" id="MobiDB-lite"/>
    </source>
</evidence>
<feature type="region of interest" description="Disordered" evidence="7">
    <location>
        <begin position="379"/>
        <end position="431"/>
    </location>
</feature>
<name>A0A1Y2H5L3_9FUNG</name>
<reference evidence="9 10" key="1">
    <citation type="submission" date="2016-07" db="EMBL/GenBank/DDBJ databases">
        <title>Pervasive Adenine N6-methylation of Active Genes in Fungi.</title>
        <authorList>
            <consortium name="DOE Joint Genome Institute"/>
            <person name="Mondo S.J."/>
            <person name="Dannebaum R.O."/>
            <person name="Kuo R.C."/>
            <person name="Labutti K."/>
            <person name="Haridas S."/>
            <person name="Kuo A."/>
            <person name="Salamov A."/>
            <person name="Ahrendt S.R."/>
            <person name="Lipzen A."/>
            <person name="Sullivan W."/>
            <person name="Andreopoulos W.B."/>
            <person name="Clum A."/>
            <person name="Lindquist E."/>
            <person name="Daum C."/>
            <person name="Ramamoorthy G.K."/>
            <person name="Gryganskyi A."/>
            <person name="Culley D."/>
            <person name="Magnuson J.K."/>
            <person name="James T.Y."/>
            <person name="O'Malley M.A."/>
            <person name="Stajich J.E."/>
            <person name="Spatafora J.W."/>
            <person name="Visel A."/>
            <person name="Grigoriev I.V."/>
        </authorList>
    </citation>
    <scope>NUCLEOTIDE SEQUENCE [LARGE SCALE GENOMIC DNA]</scope>
    <source>
        <strain evidence="9 10">PL171</strain>
    </source>
</reference>
<feature type="compositionally biased region" description="Acidic residues" evidence="7">
    <location>
        <begin position="44"/>
        <end position="54"/>
    </location>
</feature>
<dbReference type="PANTHER" id="PTHR21551:SF0">
    <property type="entry name" value="PROTEIN ASSOCIATED WITH TOPO II RELATED-1, ISOFORM A"/>
    <property type="match status" value="1"/>
</dbReference>
<feature type="compositionally biased region" description="Polar residues" evidence="7">
    <location>
        <begin position="1"/>
        <end position="22"/>
    </location>
</feature>
<dbReference type="GO" id="GO:0033962">
    <property type="term" value="P:P-body assembly"/>
    <property type="evidence" value="ECO:0007669"/>
    <property type="project" value="TreeGrafter"/>
</dbReference>
<comment type="subcellular location">
    <subcellularLocation>
        <location evidence="2">Cytoplasm</location>
        <location evidence="2">P-body</location>
    </subcellularLocation>
    <subcellularLocation>
        <location evidence="1">Nucleus</location>
    </subcellularLocation>
</comment>